<evidence type="ECO:0000313" key="5">
    <source>
        <dbReference type="EMBL" id="CAF4229277.1"/>
    </source>
</evidence>
<dbReference type="Proteomes" id="UP000677228">
    <property type="component" value="Unassembled WGS sequence"/>
</dbReference>
<dbReference type="AlphaFoldDB" id="A0A815HRB0"/>
<dbReference type="SUPFAM" id="SSF48726">
    <property type="entry name" value="Immunoglobulin"/>
    <property type="match status" value="1"/>
</dbReference>
<protein>
    <recommendedName>
        <fullName evidence="1">Ig-like domain-containing protein</fullName>
    </recommendedName>
</protein>
<proteinExistence type="predicted"/>
<evidence type="ECO:0000313" key="2">
    <source>
        <dbReference type="EMBL" id="CAF1172647.1"/>
    </source>
</evidence>
<sequence length="248" mass="28488">HQIYALSSSYNNSSVEIMHVTCGTDLSWYRKNTNHSRPSYISIGDILFREYAERGRFYLTSTKSLSPECSLNNNNDERNVCSVLSITNIMHEDHGVYTCKHSNSQIRRTVKLIVNSQPYVHPKHIIVYPVNRTFSLTCSLLCEQSKDNIGTLLPMHWLFNGQLVHNILPNDHINIELLSYNTQRLTVYLNGQKRTRTIDDKITGNYTCQYKTSQTTVHVQRRTSIKASKDLSLRKQSLIPPLLTDGGR</sequence>
<dbReference type="Gene3D" id="2.60.40.10">
    <property type="entry name" value="Immunoglobulins"/>
    <property type="match status" value="1"/>
</dbReference>
<dbReference type="Proteomes" id="UP000663829">
    <property type="component" value="Unassembled WGS sequence"/>
</dbReference>
<dbReference type="InterPro" id="IPR007110">
    <property type="entry name" value="Ig-like_dom"/>
</dbReference>
<dbReference type="InterPro" id="IPR013783">
    <property type="entry name" value="Ig-like_fold"/>
</dbReference>
<evidence type="ECO:0000313" key="6">
    <source>
        <dbReference type="Proteomes" id="UP000663829"/>
    </source>
</evidence>
<evidence type="ECO:0000313" key="3">
    <source>
        <dbReference type="EMBL" id="CAF1355637.1"/>
    </source>
</evidence>
<feature type="domain" description="Ig-like" evidence="1">
    <location>
        <begin position="122"/>
        <end position="224"/>
    </location>
</feature>
<organism evidence="3 6">
    <name type="scientific">Didymodactylos carnosus</name>
    <dbReference type="NCBI Taxonomy" id="1234261"/>
    <lineage>
        <taxon>Eukaryota</taxon>
        <taxon>Metazoa</taxon>
        <taxon>Spiralia</taxon>
        <taxon>Gnathifera</taxon>
        <taxon>Rotifera</taxon>
        <taxon>Eurotatoria</taxon>
        <taxon>Bdelloidea</taxon>
        <taxon>Philodinida</taxon>
        <taxon>Philodinidae</taxon>
        <taxon>Didymodactylos</taxon>
    </lineage>
</organism>
<evidence type="ECO:0000313" key="4">
    <source>
        <dbReference type="EMBL" id="CAF3983931.1"/>
    </source>
</evidence>
<reference evidence="3" key="1">
    <citation type="submission" date="2021-02" db="EMBL/GenBank/DDBJ databases">
        <authorList>
            <person name="Nowell W R."/>
        </authorList>
    </citation>
    <scope>NUCLEOTIDE SEQUENCE</scope>
</reference>
<evidence type="ECO:0000259" key="1">
    <source>
        <dbReference type="PROSITE" id="PS50835"/>
    </source>
</evidence>
<name>A0A815HRB0_9BILA</name>
<dbReference type="EMBL" id="CAJNOQ010015121">
    <property type="protein sequence ID" value="CAF1355637.1"/>
    <property type="molecule type" value="Genomic_DNA"/>
</dbReference>
<gene>
    <name evidence="3" type="ORF">GPM918_LOCUS31127</name>
    <name evidence="2" type="ORF">OVA965_LOCUS22652</name>
    <name evidence="5" type="ORF">SRO942_LOCUS31769</name>
    <name evidence="4" type="ORF">TMI583_LOCUS23366</name>
</gene>
<keyword evidence="6" id="KW-1185">Reference proteome</keyword>
<dbReference type="InterPro" id="IPR036179">
    <property type="entry name" value="Ig-like_dom_sf"/>
</dbReference>
<dbReference type="PROSITE" id="PS50835">
    <property type="entry name" value="IG_LIKE"/>
    <property type="match status" value="2"/>
</dbReference>
<feature type="non-terminal residue" evidence="3">
    <location>
        <position position="1"/>
    </location>
</feature>
<dbReference type="OrthoDB" id="10030163at2759"/>
<accession>A0A815HRB0</accession>
<dbReference type="EMBL" id="CAJOBA010034376">
    <property type="protein sequence ID" value="CAF3983931.1"/>
    <property type="molecule type" value="Genomic_DNA"/>
</dbReference>
<feature type="domain" description="Ig-like" evidence="1">
    <location>
        <begin position="1"/>
        <end position="111"/>
    </location>
</feature>
<dbReference type="EMBL" id="CAJNOK010012852">
    <property type="protein sequence ID" value="CAF1172647.1"/>
    <property type="molecule type" value="Genomic_DNA"/>
</dbReference>
<dbReference type="Proteomes" id="UP000681722">
    <property type="component" value="Unassembled WGS sequence"/>
</dbReference>
<dbReference type="Proteomes" id="UP000682733">
    <property type="component" value="Unassembled WGS sequence"/>
</dbReference>
<dbReference type="EMBL" id="CAJOBC010066837">
    <property type="protein sequence ID" value="CAF4229277.1"/>
    <property type="molecule type" value="Genomic_DNA"/>
</dbReference>
<comment type="caution">
    <text evidence="3">The sequence shown here is derived from an EMBL/GenBank/DDBJ whole genome shotgun (WGS) entry which is preliminary data.</text>
</comment>